<dbReference type="Proteomes" id="UP001285636">
    <property type="component" value="Unassembled WGS sequence"/>
</dbReference>
<organism evidence="1 2">
    <name type="scientific">Alkalihalophilus pseudofirmus</name>
    <name type="common">Bacillus pseudofirmus</name>
    <dbReference type="NCBI Taxonomy" id="79885"/>
    <lineage>
        <taxon>Bacteria</taxon>
        <taxon>Bacillati</taxon>
        <taxon>Bacillota</taxon>
        <taxon>Bacilli</taxon>
        <taxon>Bacillales</taxon>
        <taxon>Bacillaceae</taxon>
        <taxon>Alkalihalophilus</taxon>
    </lineage>
</organism>
<dbReference type="AlphaFoldDB" id="A0AAJ2KVG8"/>
<dbReference type="Pfam" id="PF10750">
    <property type="entry name" value="DUF2536"/>
    <property type="match status" value="1"/>
</dbReference>
<proteinExistence type="predicted"/>
<sequence>MSIQLERIEDKVECFEATSFKALEQRINEKIDVNKALLLEVAQVNHHVYPHFKTGQPIYTAVVHFKAKQL</sequence>
<dbReference type="RefSeq" id="WP_323465627.1">
    <property type="nucleotide sequence ID" value="NZ_CP144224.1"/>
</dbReference>
<name>A0AAJ2KVG8_ALKPS</name>
<reference evidence="1" key="1">
    <citation type="submission" date="2023-10" db="EMBL/GenBank/DDBJ databases">
        <title>Screening of Alkalihalophilus pseudofirmusBZ-TG-HK211 and Its Alleviation of Salt Stress on Rapeseed Growth.</title>
        <authorList>
            <person name="Zhao B."/>
            <person name="Guo T."/>
        </authorList>
    </citation>
    <scope>NUCLEOTIDE SEQUENCE</scope>
    <source>
        <strain evidence="1">BZ-TG-HK211</strain>
    </source>
</reference>
<dbReference type="EMBL" id="JAWJAY010000001">
    <property type="protein sequence ID" value="MDV2883765.1"/>
    <property type="molecule type" value="Genomic_DNA"/>
</dbReference>
<comment type="caution">
    <text evidence="1">The sequence shown here is derived from an EMBL/GenBank/DDBJ whole genome shotgun (WGS) entry which is preliminary data.</text>
</comment>
<accession>A0AAJ2KVG8</accession>
<evidence type="ECO:0000313" key="2">
    <source>
        <dbReference type="Proteomes" id="UP001285636"/>
    </source>
</evidence>
<evidence type="ECO:0000313" key="1">
    <source>
        <dbReference type="EMBL" id="MDV2883765.1"/>
    </source>
</evidence>
<gene>
    <name evidence="1" type="ORF">RYX45_01130</name>
</gene>
<protein>
    <submittedName>
        <fullName evidence="1">YrzA family protein</fullName>
    </submittedName>
</protein>
<dbReference type="InterPro" id="IPR019686">
    <property type="entry name" value="DUF2536"/>
</dbReference>